<dbReference type="CDD" id="cd02869">
    <property type="entry name" value="PseudoU_synth_RluA_like"/>
    <property type="match status" value="1"/>
</dbReference>
<dbReference type="EC" id="5.4.99.-" evidence="5"/>
<dbReference type="SUPFAM" id="SSF55174">
    <property type="entry name" value="Alpha-L RNA-binding motif"/>
    <property type="match status" value="1"/>
</dbReference>
<dbReference type="AlphaFoldDB" id="A0A2M7R9A5"/>
<dbReference type="InterPro" id="IPR006145">
    <property type="entry name" value="PsdUridine_synth_RsuA/RluA"/>
</dbReference>
<dbReference type="InterPro" id="IPR050188">
    <property type="entry name" value="RluA_PseudoU_synthase"/>
</dbReference>
<dbReference type="Pfam" id="PF01479">
    <property type="entry name" value="S4"/>
    <property type="match status" value="1"/>
</dbReference>
<reference evidence="8" key="1">
    <citation type="submission" date="2017-09" db="EMBL/GenBank/DDBJ databases">
        <title>Depth-based differentiation of microbial function through sediment-hosted aquifers and enrichment of novel symbionts in the deep terrestrial subsurface.</title>
        <authorList>
            <person name="Probst A.J."/>
            <person name="Ladd B."/>
            <person name="Jarett J.K."/>
            <person name="Geller-Mcgrath D.E."/>
            <person name="Sieber C.M.K."/>
            <person name="Emerson J.B."/>
            <person name="Anantharaman K."/>
            <person name="Thomas B.C."/>
            <person name="Malmstrom R."/>
            <person name="Stieglmeier M."/>
            <person name="Klingl A."/>
            <person name="Woyke T."/>
            <person name="Ryan C.M."/>
            <person name="Banfield J.F."/>
        </authorList>
    </citation>
    <scope>NUCLEOTIDE SEQUENCE [LARGE SCALE GENOMIC DNA]</scope>
</reference>
<accession>A0A2M7R9A5</accession>
<sequence length="327" mass="37773">MLLMKNTKNRQIFPVPEDKRAERLDVFLAEQTAISRSQIQKMIILGQVTIDGRTPKKAGERLTSVKNVEVIDLSEKSQSSKKTNKKLPKLEILGETKDYIVVNKPAGILVHPTQAGETNTLSNILVDKYPEIKKIGDNEVRPGIVHRLDKDASGVLIVARNQKSFSSLKRQFQERQIDKVYSVLVYGEFNKDYNTIDFEIDRGDDGRMVSRPKIDKMKLRNITKIQDGKEALTEYWVEKKYKRFTLLKVKIHTGRTHQIRVHMFAIGHPVVGDRLYINKKLIKKSDQELNRLFLHAKHLEFTDLQGKRVSFDKNIPVELKNYLKNLV</sequence>
<proteinExistence type="inferred from homology"/>
<feature type="domain" description="RNA-binding S4" evidence="6">
    <location>
        <begin position="22"/>
        <end position="81"/>
    </location>
</feature>
<dbReference type="GO" id="GO:0120159">
    <property type="term" value="F:rRNA pseudouridine synthase activity"/>
    <property type="evidence" value="ECO:0007669"/>
    <property type="project" value="UniProtKB-ARBA"/>
</dbReference>
<dbReference type="InterPro" id="IPR006225">
    <property type="entry name" value="PsdUridine_synth_RluC/D"/>
</dbReference>
<keyword evidence="4" id="KW-0694">RNA-binding</keyword>
<dbReference type="GO" id="GO:0000455">
    <property type="term" value="P:enzyme-directed rRNA pseudouridine synthesis"/>
    <property type="evidence" value="ECO:0007669"/>
    <property type="project" value="UniProtKB-ARBA"/>
</dbReference>
<dbReference type="InterPro" id="IPR002942">
    <property type="entry name" value="S4_RNA-bd"/>
</dbReference>
<evidence type="ECO:0000256" key="2">
    <source>
        <dbReference type="ARBA" id="ARBA00023235"/>
    </source>
</evidence>
<dbReference type="PROSITE" id="PS50889">
    <property type="entry name" value="S4"/>
    <property type="match status" value="1"/>
</dbReference>
<protein>
    <recommendedName>
        <fullName evidence="5">Pseudouridine synthase</fullName>
        <ecNumber evidence="5">5.4.99.-</ecNumber>
    </recommendedName>
</protein>
<dbReference type="Pfam" id="PF00849">
    <property type="entry name" value="PseudoU_synth_2"/>
    <property type="match status" value="1"/>
</dbReference>
<dbReference type="Gene3D" id="3.30.2350.10">
    <property type="entry name" value="Pseudouridine synthase"/>
    <property type="match status" value="1"/>
</dbReference>
<dbReference type="InterPro" id="IPR020103">
    <property type="entry name" value="PsdUridine_synth_cat_dom_sf"/>
</dbReference>
<dbReference type="EMBL" id="PFMA01000053">
    <property type="protein sequence ID" value="PIY93348.1"/>
    <property type="molecule type" value="Genomic_DNA"/>
</dbReference>
<dbReference type="GO" id="GO:0003723">
    <property type="term" value="F:RNA binding"/>
    <property type="evidence" value="ECO:0007669"/>
    <property type="project" value="UniProtKB-KW"/>
</dbReference>
<keyword evidence="2 5" id="KW-0413">Isomerase</keyword>
<evidence type="ECO:0000313" key="7">
    <source>
        <dbReference type="EMBL" id="PIY93348.1"/>
    </source>
</evidence>
<dbReference type="NCBIfam" id="TIGR00005">
    <property type="entry name" value="rluA_subfam"/>
    <property type="match status" value="1"/>
</dbReference>
<evidence type="ECO:0000256" key="3">
    <source>
        <dbReference type="PIRSR" id="PIRSR606225-1"/>
    </source>
</evidence>
<comment type="function">
    <text evidence="5">Responsible for synthesis of pseudouridine from uracil.</text>
</comment>
<gene>
    <name evidence="7" type="ORF">COY69_02125</name>
</gene>
<comment type="similarity">
    <text evidence="1 5">Belongs to the pseudouridine synthase RluA family.</text>
</comment>
<name>A0A2M7R9A5_9BACT</name>
<feature type="active site" evidence="3">
    <location>
        <position position="149"/>
    </location>
</feature>
<dbReference type="Proteomes" id="UP000229449">
    <property type="component" value="Unassembled WGS sequence"/>
</dbReference>
<dbReference type="Gene3D" id="3.10.290.10">
    <property type="entry name" value="RNA-binding S4 domain"/>
    <property type="match status" value="1"/>
</dbReference>
<evidence type="ECO:0000259" key="6">
    <source>
        <dbReference type="SMART" id="SM00363"/>
    </source>
</evidence>
<evidence type="ECO:0000256" key="4">
    <source>
        <dbReference type="PROSITE-ProRule" id="PRU00182"/>
    </source>
</evidence>
<organism evidence="7 8">
    <name type="scientific">Candidatus Magasanikbacteria bacterium CG_4_10_14_0_8_um_filter_32_14</name>
    <dbReference type="NCBI Taxonomy" id="1974640"/>
    <lineage>
        <taxon>Bacteria</taxon>
        <taxon>Candidatus Magasanikiibacteriota</taxon>
    </lineage>
</organism>
<dbReference type="CDD" id="cd00165">
    <property type="entry name" value="S4"/>
    <property type="match status" value="1"/>
</dbReference>
<comment type="catalytic activity">
    <reaction evidence="5">
        <text>a uridine in RNA = a pseudouridine in RNA</text>
        <dbReference type="Rhea" id="RHEA:48348"/>
        <dbReference type="Rhea" id="RHEA-COMP:12068"/>
        <dbReference type="Rhea" id="RHEA-COMP:12069"/>
        <dbReference type="ChEBI" id="CHEBI:65314"/>
        <dbReference type="ChEBI" id="CHEBI:65315"/>
    </reaction>
</comment>
<comment type="caution">
    <text evidence="7">The sequence shown here is derived from an EMBL/GenBank/DDBJ whole genome shotgun (WGS) entry which is preliminary data.</text>
</comment>
<dbReference type="PANTHER" id="PTHR21600:SF87">
    <property type="entry name" value="RNA PSEUDOURIDYLATE SYNTHASE DOMAIN-CONTAINING PROTEIN 1"/>
    <property type="match status" value="1"/>
</dbReference>
<evidence type="ECO:0000313" key="8">
    <source>
        <dbReference type="Proteomes" id="UP000229449"/>
    </source>
</evidence>
<dbReference type="PANTHER" id="PTHR21600">
    <property type="entry name" value="MITOCHONDRIAL RNA PSEUDOURIDINE SYNTHASE"/>
    <property type="match status" value="1"/>
</dbReference>
<dbReference type="SMART" id="SM00363">
    <property type="entry name" value="S4"/>
    <property type="match status" value="1"/>
</dbReference>
<dbReference type="SUPFAM" id="SSF55120">
    <property type="entry name" value="Pseudouridine synthase"/>
    <property type="match status" value="1"/>
</dbReference>
<evidence type="ECO:0000256" key="5">
    <source>
        <dbReference type="RuleBase" id="RU362028"/>
    </source>
</evidence>
<dbReference type="InterPro" id="IPR036986">
    <property type="entry name" value="S4_RNA-bd_sf"/>
</dbReference>
<evidence type="ECO:0000256" key="1">
    <source>
        <dbReference type="ARBA" id="ARBA00010876"/>
    </source>
</evidence>